<dbReference type="GO" id="GO:0005783">
    <property type="term" value="C:endoplasmic reticulum"/>
    <property type="evidence" value="ECO:0007669"/>
    <property type="project" value="TreeGrafter"/>
</dbReference>
<dbReference type="EMBL" id="MN740868">
    <property type="protein sequence ID" value="QHU15857.1"/>
    <property type="molecule type" value="Genomic_DNA"/>
</dbReference>
<feature type="domain" description="Thioredoxin" evidence="1">
    <location>
        <begin position="1"/>
        <end position="135"/>
    </location>
</feature>
<evidence type="ECO:0000259" key="1">
    <source>
        <dbReference type="PROSITE" id="PS51352"/>
    </source>
</evidence>
<dbReference type="SUPFAM" id="SSF52833">
    <property type="entry name" value="Thioredoxin-like"/>
    <property type="match status" value="1"/>
</dbReference>
<dbReference type="Gene3D" id="3.40.30.10">
    <property type="entry name" value="Glutaredoxin"/>
    <property type="match status" value="1"/>
</dbReference>
<dbReference type="InterPro" id="IPR036249">
    <property type="entry name" value="Thioredoxin-like_sf"/>
</dbReference>
<proteinExistence type="predicted"/>
<organism evidence="2">
    <name type="scientific">viral metagenome</name>
    <dbReference type="NCBI Taxonomy" id="1070528"/>
    <lineage>
        <taxon>unclassified sequences</taxon>
        <taxon>metagenomes</taxon>
        <taxon>organismal metagenomes</taxon>
    </lineage>
</organism>
<dbReference type="AlphaFoldDB" id="A0A6C0KGE8"/>
<reference evidence="2" key="1">
    <citation type="journal article" date="2020" name="Nature">
        <title>Giant virus diversity and host interactions through global metagenomics.</title>
        <authorList>
            <person name="Schulz F."/>
            <person name="Roux S."/>
            <person name="Paez-Espino D."/>
            <person name="Jungbluth S."/>
            <person name="Walsh D.A."/>
            <person name="Denef V.J."/>
            <person name="McMahon K.D."/>
            <person name="Konstantinidis K.T."/>
            <person name="Eloe-Fadrosh E.A."/>
            <person name="Kyrpides N.C."/>
            <person name="Woyke T."/>
        </authorList>
    </citation>
    <scope>NUCLEOTIDE SEQUENCE</scope>
    <source>
        <strain evidence="2">GVMAG-S-3300010158-109</strain>
    </source>
</reference>
<protein>
    <recommendedName>
        <fullName evidence="1">Thioredoxin domain-containing protein</fullName>
    </recommendedName>
</protein>
<name>A0A6C0KGE8_9ZZZZ</name>
<dbReference type="PROSITE" id="PS51352">
    <property type="entry name" value="THIOREDOXIN_2"/>
    <property type="match status" value="1"/>
</dbReference>
<evidence type="ECO:0000313" key="2">
    <source>
        <dbReference type="EMBL" id="QHU15857.1"/>
    </source>
</evidence>
<dbReference type="InterPro" id="IPR051063">
    <property type="entry name" value="PDI"/>
</dbReference>
<dbReference type="GO" id="GO:0006457">
    <property type="term" value="P:protein folding"/>
    <property type="evidence" value="ECO:0007669"/>
    <property type="project" value="TreeGrafter"/>
</dbReference>
<accession>A0A6C0KGE8</accession>
<dbReference type="GO" id="GO:0003756">
    <property type="term" value="F:protein disulfide isomerase activity"/>
    <property type="evidence" value="ECO:0007669"/>
    <property type="project" value="TreeGrafter"/>
</dbReference>
<sequence length="150" mass="16622">MSEPFQNTSIGFLEPSDLESNGDSTLITISKNNPDTLYLLMTYANWCGPCKMTKPAYAELSRFLDKEKLTKIRLLAINTTGVLESEKNWGSIAKDKLGVTAYPTISVVQGGKVIGKHEHSRDMAGFLKTLLKHSDKHPHGAKLESYKPPQ</sequence>
<dbReference type="PANTHER" id="PTHR45672">
    <property type="entry name" value="PROTEIN DISULFIDE-ISOMERASE C17H9.14C-RELATED"/>
    <property type="match status" value="1"/>
</dbReference>
<dbReference type="InterPro" id="IPR013766">
    <property type="entry name" value="Thioredoxin_domain"/>
</dbReference>
<dbReference type="CDD" id="cd02961">
    <property type="entry name" value="PDI_a_family"/>
    <property type="match status" value="1"/>
</dbReference>
<dbReference type="PANTHER" id="PTHR45672:SF11">
    <property type="entry name" value="PROTEIN DISULFIDE-ISOMERASE C17H9.14C"/>
    <property type="match status" value="1"/>
</dbReference>
<dbReference type="Pfam" id="PF00085">
    <property type="entry name" value="Thioredoxin"/>
    <property type="match status" value="1"/>
</dbReference>